<evidence type="ECO:0000256" key="7">
    <source>
        <dbReference type="SAM" id="MobiDB-lite"/>
    </source>
</evidence>
<evidence type="ECO:0000313" key="9">
    <source>
        <dbReference type="EMBL" id="MQL95772.1"/>
    </source>
</evidence>
<dbReference type="EMBL" id="NMUH01001832">
    <property type="protein sequence ID" value="MQL95772.1"/>
    <property type="molecule type" value="Genomic_DNA"/>
</dbReference>
<comment type="similarity">
    <text evidence="6">Belongs to the AP2/ERF transcription factor family. AP2 subfamily.</text>
</comment>
<dbReference type="InterPro" id="IPR036955">
    <property type="entry name" value="AP2/ERF_dom_sf"/>
</dbReference>
<dbReference type="InterPro" id="IPR016177">
    <property type="entry name" value="DNA-bd_dom_sf"/>
</dbReference>
<evidence type="ECO:0000256" key="1">
    <source>
        <dbReference type="ARBA" id="ARBA00004123"/>
    </source>
</evidence>
<evidence type="ECO:0000259" key="8">
    <source>
        <dbReference type="SMART" id="SM00380"/>
    </source>
</evidence>
<dbReference type="PANTHER" id="PTHR32467">
    <property type="entry name" value="AP2-LIKE ETHYLENE-RESPONSIVE TRANSCRIPTION FACTOR"/>
    <property type="match status" value="1"/>
</dbReference>
<feature type="domain" description="AP2/ERF" evidence="8">
    <location>
        <begin position="212"/>
        <end position="269"/>
    </location>
</feature>
<feature type="compositionally biased region" description="Basic residues" evidence="7">
    <location>
        <begin position="291"/>
        <end position="304"/>
    </location>
</feature>
<dbReference type="GO" id="GO:0003677">
    <property type="term" value="F:DNA binding"/>
    <property type="evidence" value="ECO:0007669"/>
    <property type="project" value="UniProtKB-KW"/>
</dbReference>
<name>A0A843VB90_COLES</name>
<protein>
    <recommendedName>
        <fullName evidence="8">AP2/ERF domain-containing protein</fullName>
    </recommendedName>
</protein>
<organism evidence="9 10">
    <name type="scientific">Colocasia esculenta</name>
    <name type="common">Wild taro</name>
    <name type="synonym">Arum esculentum</name>
    <dbReference type="NCBI Taxonomy" id="4460"/>
    <lineage>
        <taxon>Eukaryota</taxon>
        <taxon>Viridiplantae</taxon>
        <taxon>Streptophyta</taxon>
        <taxon>Embryophyta</taxon>
        <taxon>Tracheophyta</taxon>
        <taxon>Spermatophyta</taxon>
        <taxon>Magnoliopsida</taxon>
        <taxon>Liliopsida</taxon>
        <taxon>Araceae</taxon>
        <taxon>Aroideae</taxon>
        <taxon>Colocasieae</taxon>
        <taxon>Colocasia</taxon>
    </lineage>
</organism>
<comment type="subcellular location">
    <subcellularLocation>
        <location evidence="1">Nucleus</location>
    </subcellularLocation>
</comment>
<evidence type="ECO:0000256" key="4">
    <source>
        <dbReference type="ARBA" id="ARBA00023163"/>
    </source>
</evidence>
<proteinExistence type="inferred from homology"/>
<dbReference type="AlphaFoldDB" id="A0A843VB90"/>
<dbReference type="GO" id="GO:0003700">
    <property type="term" value="F:DNA-binding transcription factor activity"/>
    <property type="evidence" value="ECO:0007669"/>
    <property type="project" value="InterPro"/>
</dbReference>
<dbReference type="SMART" id="SM00380">
    <property type="entry name" value="AP2"/>
    <property type="match status" value="1"/>
</dbReference>
<dbReference type="SUPFAM" id="SSF54171">
    <property type="entry name" value="DNA-binding domain"/>
    <property type="match status" value="1"/>
</dbReference>
<keyword evidence="2" id="KW-0805">Transcription regulation</keyword>
<evidence type="ECO:0000256" key="5">
    <source>
        <dbReference type="ARBA" id="ARBA00023242"/>
    </source>
</evidence>
<evidence type="ECO:0000256" key="2">
    <source>
        <dbReference type="ARBA" id="ARBA00023015"/>
    </source>
</evidence>
<dbReference type="OrthoDB" id="568096at2759"/>
<sequence>MATFPSVPHNKPHQSSGHHLRHHSATIFVLYVCLAQVDPLGHAPGAFREDISVVVCLSGLPAATPTGFRGSPLPARSLVTTLVMVSIRRRKLLGLCSGKTSTSVQLSVCNENAAIAGSPNQNGKPDSVHPLPSFIFNEQKQVDISTAISTSLKEEAQDQQFPDAFVRTVMLEHSSSVGTGYDIFCLLKNVVPEVKRRKKYRRKLVEDQEPCTMRGVYFKNMKWQAAIKVDKKQIHLGTCGSQEEAAHLYDRAAFMCGREPNFDLSEEEKQELGRFKWEEFLAMTRNAITSKKHQRRLGSGHQRKAGTQLQSVWEPEKEMRASSVPDGTDGDLVSFL</sequence>
<gene>
    <name evidence="9" type="ORF">Taro_028426</name>
</gene>
<dbReference type="GO" id="GO:0005634">
    <property type="term" value="C:nucleus"/>
    <property type="evidence" value="ECO:0007669"/>
    <property type="project" value="UniProtKB-SubCell"/>
</dbReference>
<keyword evidence="4" id="KW-0804">Transcription</keyword>
<keyword evidence="10" id="KW-1185">Reference proteome</keyword>
<evidence type="ECO:0000313" key="10">
    <source>
        <dbReference type="Proteomes" id="UP000652761"/>
    </source>
</evidence>
<comment type="caution">
    <text evidence="9">The sequence shown here is derived from an EMBL/GenBank/DDBJ whole genome shotgun (WGS) entry which is preliminary data.</text>
</comment>
<evidence type="ECO:0000256" key="3">
    <source>
        <dbReference type="ARBA" id="ARBA00023125"/>
    </source>
</evidence>
<feature type="region of interest" description="Disordered" evidence="7">
    <location>
        <begin position="291"/>
        <end position="336"/>
    </location>
</feature>
<dbReference type="PANTHER" id="PTHR32467:SF4">
    <property type="entry name" value="OS02G0499000 PROTEIN"/>
    <property type="match status" value="1"/>
</dbReference>
<accession>A0A843VB90</accession>
<keyword evidence="3" id="KW-0238">DNA-binding</keyword>
<dbReference type="Gene3D" id="3.30.730.10">
    <property type="entry name" value="AP2/ERF domain"/>
    <property type="match status" value="1"/>
</dbReference>
<dbReference type="InterPro" id="IPR001471">
    <property type="entry name" value="AP2/ERF_dom"/>
</dbReference>
<dbReference type="Proteomes" id="UP000652761">
    <property type="component" value="Unassembled WGS sequence"/>
</dbReference>
<keyword evidence="5" id="KW-0539">Nucleus</keyword>
<reference evidence="9" key="1">
    <citation type="submission" date="2017-07" db="EMBL/GenBank/DDBJ databases">
        <title>Taro Niue Genome Assembly and Annotation.</title>
        <authorList>
            <person name="Atibalentja N."/>
            <person name="Keating K."/>
            <person name="Fields C.J."/>
        </authorList>
    </citation>
    <scope>NUCLEOTIDE SEQUENCE</scope>
    <source>
        <strain evidence="9">Niue_2</strain>
        <tissue evidence="9">Leaf</tissue>
    </source>
</reference>
<evidence type="ECO:0000256" key="6">
    <source>
        <dbReference type="ARBA" id="ARBA00037973"/>
    </source>
</evidence>